<keyword evidence="4 7" id="KW-0808">Transferase</keyword>
<dbReference type="IntAct" id="A0A1D6GVR7">
    <property type="interactions" value="1"/>
</dbReference>
<organism evidence="7">
    <name type="scientific">Zea mays</name>
    <name type="common">Maize</name>
    <dbReference type="NCBI Taxonomy" id="4577"/>
    <lineage>
        <taxon>Eukaryota</taxon>
        <taxon>Viridiplantae</taxon>
        <taxon>Streptophyta</taxon>
        <taxon>Embryophyta</taxon>
        <taxon>Tracheophyta</taxon>
        <taxon>Spermatophyta</taxon>
        <taxon>Magnoliopsida</taxon>
        <taxon>Liliopsida</taxon>
        <taxon>Poales</taxon>
        <taxon>Poaceae</taxon>
        <taxon>PACMAD clade</taxon>
        <taxon>Panicoideae</taxon>
        <taxon>Andropogonodae</taxon>
        <taxon>Andropogoneae</taxon>
        <taxon>Tripsacinae</taxon>
        <taxon>Zea</taxon>
    </lineage>
</organism>
<comment type="pathway">
    <text evidence="2">Glycan metabolism.</text>
</comment>
<dbReference type="Pfam" id="PF04577">
    <property type="entry name" value="Glyco_transf_61"/>
    <property type="match status" value="1"/>
</dbReference>
<reference evidence="7" key="1">
    <citation type="submission" date="2015-12" db="EMBL/GenBank/DDBJ databases">
        <title>Update maize B73 reference genome by single molecule sequencing technologies.</title>
        <authorList>
            <consortium name="Maize Genome Sequencing Project"/>
            <person name="Ware D."/>
        </authorList>
    </citation>
    <scope>NUCLEOTIDE SEQUENCE</scope>
    <source>
        <tissue evidence="7">Seedling</tissue>
    </source>
</reference>
<evidence type="ECO:0000256" key="2">
    <source>
        <dbReference type="ARBA" id="ARBA00004881"/>
    </source>
</evidence>
<feature type="domain" description="Glycosyltransferase 61 catalytic" evidence="6">
    <location>
        <begin position="291"/>
        <end position="397"/>
    </location>
</feature>
<dbReference type="ExpressionAtlas" id="A0A1D6GVR7">
    <property type="expression patterns" value="baseline and differential"/>
</dbReference>
<dbReference type="GO" id="GO:0000139">
    <property type="term" value="C:Golgi membrane"/>
    <property type="evidence" value="ECO:0007669"/>
    <property type="project" value="UniProtKB-SubCell"/>
</dbReference>
<dbReference type="FunCoup" id="A0A1D6GVR7">
    <property type="interactions" value="128"/>
</dbReference>
<proteinExistence type="predicted"/>
<dbReference type="PaxDb" id="4577-GRMZM2G098793_P01"/>
<dbReference type="OMA" id="HSRIYIS"/>
<evidence type="ECO:0000259" key="6">
    <source>
        <dbReference type="Pfam" id="PF04577"/>
    </source>
</evidence>
<evidence type="ECO:0000256" key="4">
    <source>
        <dbReference type="ARBA" id="ARBA00022679"/>
    </source>
</evidence>
<dbReference type="GO" id="GO:0016763">
    <property type="term" value="F:pentosyltransferase activity"/>
    <property type="evidence" value="ECO:0007669"/>
    <property type="project" value="UniProtKB-ARBA"/>
</dbReference>
<dbReference type="EMBL" id="CM000781">
    <property type="protein sequence ID" value="AQK66984.1"/>
    <property type="molecule type" value="Genomic_DNA"/>
</dbReference>
<gene>
    <name evidence="7" type="ORF">ZEAMMB73_Zm00001d014722</name>
</gene>
<name>A0A1D6GVR7_MAIZE</name>
<keyword evidence="3" id="KW-0328">Glycosyltransferase</keyword>
<sequence length="492" mass="55865">MKQPRGRQEPRRVGNAAMVVTMVVSLCVLTYIKARYCSNPFRTSPPLRFLLLLLRFLLLPAFSSVHPLTVPTAGYDVAAKAVAEVEVDEDYDSTRYKLTGPVGEEDFDPSRPTCYNTSKRSERCAAVGDIRVDGNHSRIYISPLSREWRTKPYARRHDAVAMDDVREFTLVPFGGPNDTAVPPLCTRTHSVPGFLFSSGGFAGNLYHDYADVLVPLFASTNHLGGEVQFLLADIKDWWADKFRPLFRQLSRYDVIDVNNDREVHCFPRIIIGSTFHRAMGIDPSRSPGGVTVADFKRLLRRAFRLERAVASRSGAPRRRDRPRLLIISRKSSRRFVNERAMARAAAAARFDVRIAEPDNHTDMPNFARLVNSADVMMGVHGAGLTNMVFLPSRAVLVQVVPFGGLEWLTRVTFKDPARDMDVTYMEYNVSLEESSLRDLYPEDHFYLKHPYDVHKKGWDAIKTVYLDKQNVRLNLTRFTRTLEQARDLLPTP</sequence>
<dbReference type="InterPro" id="IPR007657">
    <property type="entry name" value="Glycosyltransferase_61"/>
</dbReference>
<dbReference type="eggNOG" id="KOG4698">
    <property type="taxonomic scope" value="Eukaryota"/>
</dbReference>
<evidence type="ECO:0000313" key="7">
    <source>
        <dbReference type="EMBL" id="AQK66984.1"/>
    </source>
</evidence>
<evidence type="ECO:0000256" key="3">
    <source>
        <dbReference type="ARBA" id="ARBA00022676"/>
    </source>
</evidence>
<comment type="subcellular location">
    <subcellularLocation>
        <location evidence="1">Golgi apparatus membrane</location>
        <topology evidence="1">Single-pass type II membrane protein</topology>
    </subcellularLocation>
</comment>
<dbReference type="PANTHER" id="PTHR20961:SF34">
    <property type="entry name" value="OS06G0707200 PROTEIN"/>
    <property type="match status" value="1"/>
</dbReference>
<dbReference type="AlphaFoldDB" id="A0A1D6GVR7"/>
<dbReference type="PANTHER" id="PTHR20961">
    <property type="entry name" value="GLYCOSYLTRANSFERASE"/>
    <property type="match status" value="1"/>
</dbReference>
<evidence type="ECO:0000256" key="5">
    <source>
        <dbReference type="ARBA" id="ARBA00023180"/>
    </source>
</evidence>
<keyword evidence="5" id="KW-0325">Glycoprotein</keyword>
<evidence type="ECO:0000256" key="1">
    <source>
        <dbReference type="ARBA" id="ARBA00004323"/>
    </source>
</evidence>
<protein>
    <submittedName>
        <fullName evidence="7">Glycosyltransferase</fullName>
    </submittedName>
</protein>
<accession>A0A1D6GVR7</accession>
<dbReference type="InParanoid" id="A0A1D6GVR7"/>
<dbReference type="InterPro" id="IPR049625">
    <property type="entry name" value="Glyco_transf_61_cat"/>
</dbReference>